<gene>
    <name evidence="1" type="ORF">HF838_24985</name>
</gene>
<protein>
    <submittedName>
        <fullName evidence="1">Uncharacterized protein</fullName>
    </submittedName>
</protein>
<sequence>MELENWLLKYNVKKMTIDNYNNYIKSYKLEEPEDYAKVFKDKDITKIDIVFHSISYVINYWYVDEYKYISAKLRLEYDGCGFAEYEAIYDMNGITEDDYFRKI</sequence>
<evidence type="ECO:0000313" key="1">
    <source>
        <dbReference type="EMBL" id="NMF01448.1"/>
    </source>
</evidence>
<accession>A0A848D5Q8</accession>
<dbReference type="AlphaFoldDB" id="A0A848D5Q8"/>
<dbReference type="EMBL" id="JABAGO010000089">
    <property type="protein sequence ID" value="NMF01448.1"/>
    <property type="molecule type" value="Genomic_DNA"/>
</dbReference>
<organism evidence="1 2">
    <name type="scientific">Aneurinibacillus aneurinilyticus</name>
    <name type="common">Bacillus aneurinolyticus</name>
    <dbReference type="NCBI Taxonomy" id="1391"/>
    <lineage>
        <taxon>Bacteria</taxon>
        <taxon>Bacillati</taxon>
        <taxon>Bacillota</taxon>
        <taxon>Bacilli</taxon>
        <taxon>Bacillales</taxon>
        <taxon>Paenibacillaceae</taxon>
        <taxon>Aneurinibacillus group</taxon>
        <taxon>Aneurinibacillus</taxon>
    </lineage>
</organism>
<dbReference type="Proteomes" id="UP000561326">
    <property type="component" value="Unassembled WGS sequence"/>
</dbReference>
<reference evidence="1 2" key="1">
    <citation type="submission" date="2020-04" db="EMBL/GenBank/DDBJ databases">
        <authorList>
            <person name="Hitch T.C.A."/>
            <person name="Wylensek D."/>
            <person name="Clavel T."/>
        </authorList>
    </citation>
    <scope>NUCLEOTIDE SEQUENCE [LARGE SCALE GENOMIC DNA]</scope>
    <source>
        <strain evidence="1 2">WB01_D5_05</strain>
    </source>
</reference>
<name>A0A848D5Q8_ANEAE</name>
<evidence type="ECO:0000313" key="2">
    <source>
        <dbReference type="Proteomes" id="UP000561326"/>
    </source>
</evidence>
<dbReference type="RefSeq" id="WP_168976756.1">
    <property type="nucleotide sequence ID" value="NZ_JABAGO010000089.1"/>
</dbReference>
<comment type="caution">
    <text evidence="1">The sequence shown here is derived from an EMBL/GenBank/DDBJ whole genome shotgun (WGS) entry which is preliminary data.</text>
</comment>
<proteinExistence type="predicted"/>